<dbReference type="InterPro" id="IPR047951">
    <property type="entry name" value="Transpos_ISL3"/>
</dbReference>
<evidence type="ECO:0000259" key="2">
    <source>
        <dbReference type="Pfam" id="PF13542"/>
    </source>
</evidence>
<feature type="domain" description="Transposase IS204/IS1001/IS1096/IS1165 zinc-finger" evidence="3">
    <location>
        <begin position="42"/>
        <end position="83"/>
    </location>
</feature>
<dbReference type="PANTHER" id="PTHR33498">
    <property type="entry name" value="TRANSPOSASE FOR INSERTION SEQUENCE ELEMENT IS1557"/>
    <property type="match status" value="1"/>
</dbReference>
<reference evidence="4 5" key="1">
    <citation type="submission" date="2024-05" db="EMBL/GenBank/DDBJ databases">
        <title>Achromobacter denitrificans. BP1, complete genome.</title>
        <authorList>
            <person name="Zhang B."/>
        </authorList>
    </citation>
    <scope>NUCLEOTIDE SEQUENCE [LARGE SCALE GENOMIC DNA]</scope>
    <source>
        <strain evidence="4 5">BP1</strain>
    </source>
</reference>
<sequence>MKDTALYEQLLGLKTPWSVKKVDLSLADQRVVVEVVLKKGQVWADPTDATKRAHVNGWSERQWRHLDTCQFETIIKARVPQLKYGDGTVEELTVPWAERYSRVTTLMAGFVIKLLQACPTTQAVCTLTKLSWSTINAIMVSAVERGMLRRTEEEIAHLGIDEKSSERGHTYASILTDIDRSRVLDLVPERKLEAAVGLLETLTPAQRISVKAVAMDMWPAYMSATRQCMPQADIVHDKFHIPKYLGEAVDAVRKQEHRSLSQAGTSPLAGSKWAWLRKYPDGRSAEAISFRALSQLNLKTSRAWCIKENFTQFWSYSYKGAAKRFFKAWSNNAMRSKLEPVKKVVKMLRRHEEGLLNFSQHRISNACAEGFNSAIQLIKANARGFRNFTNYRARILFHCGKLDLAMA</sequence>
<dbReference type="PANTHER" id="PTHR33498:SF1">
    <property type="entry name" value="TRANSPOSASE FOR INSERTION SEQUENCE ELEMENT IS1557"/>
    <property type="match status" value="1"/>
</dbReference>
<name>A0ABZ3G9Q0_ACHDE</name>
<dbReference type="InterPro" id="IPR002560">
    <property type="entry name" value="Transposase_DDE"/>
</dbReference>
<dbReference type="Pfam" id="PF14690">
    <property type="entry name" value="Zn_ribbon_ISL3"/>
    <property type="match status" value="1"/>
</dbReference>
<dbReference type="RefSeq" id="WP_123787457.1">
    <property type="nucleotide sequence ID" value="NZ_CP154792.1"/>
</dbReference>
<keyword evidence="5" id="KW-1185">Reference proteome</keyword>
<gene>
    <name evidence="4" type="ORF">AAIK43_12095</name>
</gene>
<feature type="domain" description="Transposase IS204/IS1001/IS1096/IS1165 DDE" evidence="1">
    <location>
        <begin position="158"/>
        <end position="395"/>
    </location>
</feature>
<evidence type="ECO:0000259" key="3">
    <source>
        <dbReference type="Pfam" id="PF14690"/>
    </source>
</evidence>
<dbReference type="InterPro" id="IPR032877">
    <property type="entry name" value="Transposase_HTH"/>
</dbReference>
<proteinExistence type="predicted"/>
<dbReference type="Proteomes" id="UP001446337">
    <property type="component" value="Chromosome"/>
</dbReference>
<accession>A0ABZ3G9Q0</accession>
<organism evidence="4 5">
    <name type="scientific">Achromobacter denitrificans</name>
    <name type="common">Alcaligenes denitrificans</name>
    <dbReference type="NCBI Taxonomy" id="32002"/>
    <lineage>
        <taxon>Bacteria</taxon>
        <taxon>Pseudomonadati</taxon>
        <taxon>Pseudomonadota</taxon>
        <taxon>Betaproteobacteria</taxon>
        <taxon>Burkholderiales</taxon>
        <taxon>Alcaligenaceae</taxon>
        <taxon>Achromobacter</taxon>
    </lineage>
</organism>
<dbReference type="Pfam" id="PF13542">
    <property type="entry name" value="HTH_Tnp_ISL3"/>
    <property type="match status" value="1"/>
</dbReference>
<evidence type="ECO:0000313" key="4">
    <source>
        <dbReference type="EMBL" id="XAN18752.1"/>
    </source>
</evidence>
<protein>
    <submittedName>
        <fullName evidence="4">ISL3 family transposase</fullName>
    </submittedName>
</protein>
<dbReference type="InterPro" id="IPR029261">
    <property type="entry name" value="Transposase_Znf"/>
</dbReference>
<dbReference type="NCBIfam" id="NF033550">
    <property type="entry name" value="transpos_ISL3"/>
    <property type="match status" value="1"/>
</dbReference>
<evidence type="ECO:0000259" key="1">
    <source>
        <dbReference type="Pfam" id="PF01610"/>
    </source>
</evidence>
<evidence type="ECO:0000313" key="5">
    <source>
        <dbReference type="Proteomes" id="UP001446337"/>
    </source>
</evidence>
<dbReference type="EMBL" id="CP154792">
    <property type="protein sequence ID" value="XAN18752.1"/>
    <property type="molecule type" value="Genomic_DNA"/>
</dbReference>
<dbReference type="Pfam" id="PF01610">
    <property type="entry name" value="DDE_Tnp_ISL3"/>
    <property type="match status" value="1"/>
</dbReference>
<feature type="domain" description="Transposase IS204/IS1001/IS1096/IS1165 helix-turn-helix" evidence="2">
    <location>
        <begin position="93"/>
        <end position="142"/>
    </location>
</feature>